<dbReference type="InterPro" id="IPR047618">
    <property type="entry name" value="QOR-like"/>
</dbReference>
<evidence type="ECO:0000259" key="3">
    <source>
        <dbReference type="SMART" id="SM00829"/>
    </source>
</evidence>
<reference evidence="4 5" key="1">
    <citation type="journal article" date="2014" name="Genome Announc.">
        <title>Complete Genome Sequence of Polychlorinated Biphenyl Degrader Comamonas testosteroni TK102 (NBRC 109938).</title>
        <authorList>
            <person name="Fukuda K."/>
            <person name="Hosoyama A."/>
            <person name="Tsuchikane K."/>
            <person name="Ohji S."/>
            <person name="Yamazoe A."/>
            <person name="Fujita N."/>
            <person name="Shintani M."/>
            <person name="Kimbara K."/>
        </authorList>
    </citation>
    <scope>NUCLEOTIDE SEQUENCE [LARGE SCALE GENOMIC DNA]</scope>
    <source>
        <strain evidence="4">TK102</strain>
    </source>
</reference>
<dbReference type="Gene3D" id="3.40.50.720">
    <property type="entry name" value="NAD(P)-binding Rossmann-like Domain"/>
    <property type="match status" value="1"/>
</dbReference>
<organism evidence="4 5">
    <name type="scientific">Comamonas testosteroni TK102</name>
    <dbReference type="NCBI Taxonomy" id="1392005"/>
    <lineage>
        <taxon>Bacteria</taxon>
        <taxon>Pseudomonadati</taxon>
        <taxon>Pseudomonadota</taxon>
        <taxon>Betaproteobacteria</taxon>
        <taxon>Burkholderiales</taxon>
        <taxon>Comamonadaceae</taxon>
        <taxon>Comamonas</taxon>
    </lineage>
</organism>
<dbReference type="RefSeq" id="WP_043375200.1">
    <property type="nucleotide sequence ID" value="NZ_CP006704.1"/>
</dbReference>
<dbReference type="InterPro" id="IPR020843">
    <property type="entry name" value="ER"/>
</dbReference>
<dbReference type="GO" id="GO:0003960">
    <property type="term" value="F:quinone reductase (NADPH) activity"/>
    <property type="evidence" value="ECO:0007669"/>
    <property type="project" value="InterPro"/>
</dbReference>
<dbReference type="InterPro" id="IPR036291">
    <property type="entry name" value="NAD(P)-bd_dom_sf"/>
</dbReference>
<dbReference type="FunFam" id="3.40.50.720:FF:000053">
    <property type="entry name" value="Quinone oxidoreductase 1"/>
    <property type="match status" value="1"/>
</dbReference>
<dbReference type="SUPFAM" id="SSF51735">
    <property type="entry name" value="NAD(P)-binding Rossmann-fold domains"/>
    <property type="match status" value="1"/>
</dbReference>
<dbReference type="AlphaFoldDB" id="A0A076PZ03"/>
<proteinExistence type="predicted"/>
<dbReference type="CDD" id="cd05286">
    <property type="entry name" value="QOR2"/>
    <property type="match status" value="1"/>
</dbReference>
<evidence type="ECO:0000256" key="1">
    <source>
        <dbReference type="ARBA" id="ARBA00022857"/>
    </source>
</evidence>
<dbReference type="GO" id="GO:0070402">
    <property type="term" value="F:NADPH binding"/>
    <property type="evidence" value="ECO:0007669"/>
    <property type="project" value="TreeGrafter"/>
</dbReference>
<accession>A0A076PZ03</accession>
<dbReference type="GO" id="GO:0035925">
    <property type="term" value="F:mRNA 3'-UTR AU-rich region binding"/>
    <property type="evidence" value="ECO:0007669"/>
    <property type="project" value="TreeGrafter"/>
</dbReference>
<dbReference type="Gene3D" id="3.90.180.10">
    <property type="entry name" value="Medium-chain alcohol dehydrogenases, catalytic domain"/>
    <property type="match status" value="1"/>
</dbReference>
<protein>
    <submittedName>
        <fullName evidence="4">Quinone oxidoreductase</fullName>
    </submittedName>
</protein>
<dbReference type="HOGENOM" id="CLU_026673_3_1_4"/>
<keyword evidence="2" id="KW-0560">Oxidoreductase</keyword>
<keyword evidence="1" id="KW-0521">NADP</keyword>
<dbReference type="EMBL" id="CP006704">
    <property type="protein sequence ID" value="AIJ49040.1"/>
    <property type="molecule type" value="Genomic_DNA"/>
</dbReference>
<dbReference type="SMART" id="SM00829">
    <property type="entry name" value="PKS_ER"/>
    <property type="match status" value="1"/>
</dbReference>
<evidence type="ECO:0000313" key="4">
    <source>
        <dbReference type="EMBL" id="AIJ49040.1"/>
    </source>
</evidence>
<dbReference type="InterPro" id="IPR013154">
    <property type="entry name" value="ADH-like_N"/>
</dbReference>
<evidence type="ECO:0000256" key="2">
    <source>
        <dbReference type="ARBA" id="ARBA00023002"/>
    </source>
</evidence>
<feature type="domain" description="Enoyl reductase (ER)" evidence="3">
    <location>
        <begin position="11"/>
        <end position="322"/>
    </location>
</feature>
<dbReference type="SUPFAM" id="SSF50129">
    <property type="entry name" value="GroES-like"/>
    <property type="match status" value="1"/>
</dbReference>
<gene>
    <name evidence="4" type="ORF">O987_24835</name>
</gene>
<evidence type="ECO:0000313" key="5">
    <source>
        <dbReference type="Proteomes" id="UP000028782"/>
    </source>
</evidence>
<dbReference type="Pfam" id="PF13602">
    <property type="entry name" value="ADH_zinc_N_2"/>
    <property type="match status" value="1"/>
</dbReference>
<dbReference type="PANTHER" id="PTHR48106:SF13">
    <property type="entry name" value="QUINONE OXIDOREDUCTASE-RELATED"/>
    <property type="match status" value="1"/>
</dbReference>
<dbReference type="KEGG" id="ctes:O987_24835"/>
<dbReference type="GO" id="GO:0005829">
    <property type="term" value="C:cytosol"/>
    <property type="evidence" value="ECO:0007669"/>
    <property type="project" value="TreeGrafter"/>
</dbReference>
<dbReference type="PANTHER" id="PTHR48106">
    <property type="entry name" value="QUINONE OXIDOREDUCTASE PIG3-RELATED"/>
    <property type="match status" value="1"/>
</dbReference>
<dbReference type="Pfam" id="PF08240">
    <property type="entry name" value="ADH_N"/>
    <property type="match status" value="1"/>
</dbReference>
<name>A0A076PZ03_COMTE</name>
<dbReference type="Proteomes" id="UP000028782">
    <property type="component" value="Chromosome"/>
</dbReference>
<dbReference type="InterPro" id="IPR011032">
    <property type="entry name" value="GroES-like_sf"/>
</dbReference>
<sequence>MALAIRIYNAGAPEVMQLETLDLPSPGPGEVLLEQTAIGVNPLDVSQRKGLVPIALPSGLGLEGAGSVAAVGAGVPGLKVGDRVGYATGPLGAYASARLFPAGRLVRLPDALGDDAAASVLFKGITAQYLLKTTGQVKQGSRVLIYGAAGALGQLMCAWAKHLGAQVLGVVSKPASVERAKAAGCDQVFVFDAQSLPSQVMQATQGQKVDVVYDPIGKDTFSASLDCLRPRGLMVSFGATSGLPPAVEPGVLNAKGSLFLTRPSLAAHTATIEEYQSRAQDVLDAIAAGILRPHVWKSYALKDAAAAHADLEQGRSQGSIILTP</sequence>